<dbReference type="Proteomes" id="UP000238701">
    <property type="component" value="Unassembled WGS sequence"/>
</dbReference>
<name>A0A2U3KPK7_9BACT</name>
<reference evidence="3" key="1">
    <citation type="submission" date="2018-02" db="EMBL/GenBank/DDBJ databases">
        <authorList>
            <person name="Hausmann B."/>
        </authorList>
    </citation>
    <scope>NUCLEOTIDE SEQUENCE [LARGE SCALE GENOMIC DNA]</scope>
    <source>
        <strain evidence="3">Peat soil MAG SbA1</strain>
    </source>
</reference>
<dbReference type="Pfam" id="PF26390">
    <property type="entry name" value="MamS_MamX"/>
    <property type="match status" value="1"/>
</dbReference>
<organism evidence="2 3">
    <name type="scientific">Candidatus Sulfotelmatobacter kueseliae</name>
    <dbReference type="NCBI Taxonomy" id="2042962"/>
    <lineage>
        <taxon>Bacteria</taxon>
        <taxon>Pseudomonadati</taxon>
        <taxon>Acidobacteriota</taxon>
        <taxon>Terriglobia</taxon>
        <taxon>Terriglobales</taxon>
        <taxon>Candidatus Korobacteraceae</taxon>
        <taxon>Candidatus Sulfotelmatobacter</taxon>
    </lineage>
</organism>
<dbReference type="AlphaFoldDB" id="A0A2U3KPK7"/>
<evidence type="ECO:0000313" key="2">
    <source>
        <dbReference type="EMBL" id="SPF41621.1"/>
    </source>
</evidence>
<protein>
    <recommendedName>
        <fullName evidence="1">Magnetosome protein MamS/MamX domain-containing protein</fullName>
    </recommendedName>
</protein>
<dbReference type="InterPro" id="IPR058837">
    <property type="entry name" value="MamS_MamX_dom"/>
</dbReference>
<gene>
    <name evidence="2" type="ORF">SBA1_370009</name>
</gene>
<feature type="domain" description="Magnetosome protein MamS/MamX" evidence="1">
    <location>
        <begin position="67"/>
        <end position="149"/>
    </location>
</feature>
<evidence type="ECO:0000259" key="1">
    <source>
        <dbReference type="Pfam" id="PF26390"/>
    </source>
</evidence>
<proteinExistence type="predicted"/>
<dbReference type="EMBL" id="OMOD01000130">
    <property type="protein sequence ID" value="SPF41621.1"/>
    <property type="molecule type" value="Genomic_DNA"/>
</dbReference>
<evidence type="ECO:0000313" key="3">
    <source>
        <dbReference type="Proteomes" id="UP000238701"/>
    </source>
</evidence>
<sequence>MSKQTQGAVFCRLWGKGLGMRQGSEFSSRPCGILLLTVSSVLLWVAPLTAQKSPGTSPPKYDLTTETKVKGTVEELKLPPKGSEREAAHLLVKSGADSVDVYLCPKSFLDELGVTLDKGDEVALTGSKVKQGEADLILAREVVKGNDTLVLRDEKGNPVWSWHR</sequence>
<accession>A0A2U3KPK7</accession>